<sequence length="157" mass="17678">MEITINNICAIVTVFLAGFSLWQSIKVHNKQKGLARELGSLQKELTALDLKNAKEREMNKEKAEFTARFVTYGNGKQLVITNTGSSQARNVRIDFGEGANFVIQSNIEEYFPCNLDSSESVKLHATTSLGHREVREQFVLSWMDNIGGGRKEFSVQY</sequence>
<protein>
    <submittedName>
        <fullName evidence="1">Uncharacterized protein</fullName>
    </submittedName>
</protein>
<name>A0A1Y6MRC5_9GAMM</name>
<dbReference type="RefSeq" id="WP_087846924.1">
    <property type="nucleotide sequence ID" value="NZ_FYAK01000021.1"/>
</dbReference>
<evidence type="ECO:0000313" key="1">
    <source>
        <dbReference type="EMBL" id="SMY39093.1"/>
    </source>
</evidence>
<gene>
    <name evidence="1" type="ORF">PMAL9190_03894</name>
</gene>
<organism evidence="1 2">
    <name type="scientific">Photobacterium malacitanum</name>
    <dbReference type="NCBI Taxonomy" id="2204294"/>
    <lineage>
        <taxon>Bacteria</taxon>
        <taxon>Pseudomonadati</taxon>
        <taxon>Pseudomonadota</taxon>
        <taxon>Gammaproteobacteria</taxon>
        <taxon>Vibrionales</taxon>
        <taxon>Vibrionaceae</taxon>
        <taxon>Photobacterium</taxon>
    </lineage>
</organism>
<proteinExistence type="predicted"/>
<dbReference type="AlphaFoldDB" id="A0A1Y6MRC5"/>
<reference evidence="2" key="1">
    <citation type="submission" date="2017-06" db="EMBL/GenBank/DDBJ databases">
        <authorList>
            <person name="Rodrigo-Torres L."/>
            <person name="Arahal R.D."/>
            <person name="Lucena T."/>
        </authorList>
    </citation>
    <scope>NUCLEOTIDE SEQUENCE [LARGE SCALE GENOMIC DNA]</scope>
    <source>
        <strain evidence="2">CECT 9190</strain>
    </source>
</reference>
<accession>A0A1Y6MRC5</accession>
<keyword evidence="2" id="KW-1185">Reference proteome</keyword>
<dbReference type="EMBL" id="FYAK01000021">
    <property type="protein sequence ID" value="SMY39093.1"/>
    <property type="molecule type" value="Genomic_DNA"/>
</dbReference>
<evidence type="ECO:0000313" key="2">
    <source>
        <dbReference type="Proteomes" id="UP000195963"/>
    </source>
</evidence>
<dbReference type="Proteomes" id="UP000195963">
    <property type="component" value="Unassembled WGS sequence"/>
</dbReference>